<dbReference type="EMBL" id="QPGB01000001">
    <property type="protein sequence ID" value="RCS59885.1"/>
    <property type="molecule type" value="Genomic_DNA"/>
</dbReference>
<dbReference type="RefSeq" id="WP_114402035.1">
    <property type="nucleotide sequence ID" value="NZ_QPGB01000001.1"/>
</dbReference>
<evidence type="ECO:0000256" key="5">
    <source>
        <dbReference type="SAM" id="SignalP"/>
    </source>
</evidence>
<evidence type="ECO:0000313" key="8">
    <source>
        <dbReference type="Proteomes" id="UP000252357"/>
    </source>
</evidence>
<dbReference type="PANTHER" id="PTHR14226">
    <property type="entry name" value="NEUROPATHY TARGET ESTERASE/SWISS CHEESE D.MELANOGASTER"/>
    <property type="match status" value="1"/>
</dbReference>
<feature type="chain" id="PRO_5016984645" evidence="5">
    <location>
        <begin position="35"/>
        <end position="306"/>
    </location>
</feature>
<accession>A0A368L897</accession>
<dbReference type="PANTHER" id="PTHR14226:SF76">
    <property type="entry name" value="NTE FAMILY PROTEIN RSSA"/>
    <property type="match status" value="1"/>
</dbReference>
<evidence type="ECO:0000256" key="1">
    <source>
        <dbReference type="ARBA" id="ARBA00022801"/>
    </source>
</evidence>
<feature type="signal peptide" evidence="5">
    <location>
        <begin position="1"/>
        <end position="34"/>
    </location>
</feature>
<gene>
    <name evidence="7" type="ORF">DU000_00655</name>
</gene>
<evidence type="ECO:0000256" key="3">
    <source>
        <dbReference type="ARBA" id="ARBA00023098"/>
    </source>
</evidence>
<keyword evidence="1 4" id="KW-0378">Hydrolase</keyword>
<keyword evidence="3 4" id="KW-0443">Lipid metabolism</keyword>
<dbReference type="InterPro" id="IPR002641">
    <property type="entry name" value="PNPLA_dom"/>
</dbReference>
<dbReference type="Proteomes" id="UP000252357">
    <property type="component" value="Unassembled WGS sequence"/>
</dbReference>
<dbReference type="Pfam" id="PF01734">
    <property type="entry name" value="Patatin"/>
    <property type="match status" value="1"/>
</dbReference>
<keyword evidence="2 4" id="KW-0442">Lipid degradation</keyword>
<protein>
    <submittedName>
        <fullName evidence="7">Patatin-like phospholipase family protein</fullName>
    </submittedName>
</protein>
<dbReference type="AlphaFoldDB" id="A0A368L897"/>
<dbReference type="GO" id="GO:0016042">
    <property type="term" value="P:lipid catabolic process"/>
    <property type="evidence" value="ECO:0007669"/>
    <property type="project" value="UniProtKB-UniRule"/>
</dbReference>
<dbReference type="SUPFAM" id="SSF52151">
    <property type="entry name" value="FabD/lysophospholipase-like"/>
    <property type="match status" value="1"/>
</dbReference>
<dbReference type="GO" id="GO:0016787">
    <property type="term" value="F:hydrolase activity"/>
    <property type="evidence" value="ECO:0007669"/>
    <property type="project" value="UniProtKB-UniRule"/>
</dbReference>
<dbReference type="OrthoDB" id="5290098at2"/>
<feature type="active site" description="Proton acceptor" evidence="4">
    <location>
        <position position="199"/>
    </location>
</feature>
<name>A0A368L897_9BURK</name>
<feature type="short sequence motif" description="GXSXG" evidence="4">
    <location>
        <begin position="85"/>
        <end position="89"/>
    </location>
</feature>
<feature type="domain" description="PNPLA" evidence="6">
    <location>
        <begin position="54"/>
        <end position="212"/>
    </location>
</feature>
<organism evidence="7 8">
    <name type="scientific">Parvibium lacunae</name>
    <dbReference type="NCBI Taxonomy" id="1888893"/>
    <lineage>
        <taxon>Bacteria</taxon>
        <taxon>Pseudomonadati</taxon>
        <taxon>Pseudomonadota</taxon>
        <taxon>Betaproteobacteria</taxon>
        <taxon>Burkholderiales</taxon>
        <taxon>Alcaligenaceae</taxon>
        <taxon>Parvibium</taxon>
    </lineage>
</organism>
<feature type="short sequence motif" description="DGA/G" evidence="4">
    <location>
        <begin position="199"/>
        <end position="201"/>
    </location>
</feature>
<comment type="caution">
    <text evidence="4">Lacks conserved residue(s) required for the propagation of feature annotation.</text>
</comment>
<proteinExistence type="predicted"/>
<feature type="active site" description="Nucleophile" evidence="4">
    <location>
        <position position="87"/>
    </location>
</feature>
<dbReference type="Gene3D" id="3.40.1090.10">
    <property type="entry name" value="Cytosolic phospholipase A2 catalytic domain"/>
    <property type="match status" value="1"/>
</dbReference>
<sequence>MFYAPLLRASKFSLFCFACLIIAACQSPNTPVQAPPSTPPKPTATIERPIKIGLALGGGAARGFAHIGVIKALEAQGIIPDIVVGTSAGSVVGALYAGGYSGFELQKIALQMEESEIGDWTLSLRGILRGEALQNFINKAVQQRPLEKLSKPFAAVATDLKTGEMVIFERGNTGMAVRASSAVPGVFQPVMIQGREYVDGGLTSPVPVRAARKLGADFVIAVDISSKPQYAETGGSLANLLQTFTIMGQSISQYELADADLVLRPNLRSAGTDFNARHTNILEGEKATQQALNELRQKLQAKRQRP</sequence>
<dbReference type="InterPro" id="IPR050301">
    <property type="entry name" value="NTE"/>
</dbReference>
<keyword evidence="5" id="KW-0732">Signal</keyword>
<keyword evidence="8" id="KW-1185">Reference proteome</keyword>
<dbReference type="CDD" id="cd07205">
    <property type="entry name" value="Pat_PNPLA6_PNPLA7_NTE1_like"/>
    <property type="match status" value="1"/>
</dbReference>
<dbReference type="PROSITE" id="PS51635">
    <property type="entry name" value="PNPLA"/>
    <property type="match status" value="1"/>
</dbReference>
<comment type="caution">
    <text evidence="7">The sequence shown here is derived from an EMBL/GenBank/DDBJ whole genome shotgun (WGS) entry which is preliminary data.</text>
</comment>
<evidence type="ECO:0000259" key="6">
    <source>
        <dbReference type="PROSITE" id="PS51635"/>
    </source>
</evidence>
<evidence type="ECO:0000256" key="2">
    <source>
        <dbReference type="ARBA" id="ARBA00022963"/>
    </source>
</evidence>
<evidence type="ECO:0000313" key="7">
    <source>
        <dbReference type="EMBL" id="RCS59885.1"/>
    </source>
</evidence>
<reference evidence="7 8" key="1">
    <citation type="journal article" date="2018" name="Int. J. Syst. Evol. Microbiol.">
        <title>Parvibium lacunae gen. nov., sp. nov., a new member of the family Alcaligenaceae isolated from a freshwater pond.</title>
        <authorList>
            <person name="Chen W.M."/>
            <person name="Xie P.B."/>
            <person name="Hsu M.Y."/>
            <person name="Sheu S.Y."/>
        </authorList>
    </citation>
    <scope>NUCLEOTIDE SEQUENCE [LARGE SCALE GENOMIC DNA]</scope>
    <source>
        <strain evidence="7 8">KMB9</strain>
    </source>
</reference>
<dbReference type="InterPro" id="IPR016035">
    <property type="entry name" value="Acyl_Trfase/lysoPLipase"/>
</dbReference>
<evidence type="ECO:0000256" key="4">
    <source>
        <dbReference type="PROSITE-ProRule" id="PRU01161"/>
    </source>
</evidence>